<dbReference type="PROSITE" id="PS50283">
    <property type="entry name" value="NA_SOLUT_SYMP_3"/>
    <property type="match status" value="1"/>
</dbReference>
<evidence type="ECO:0000256" key="5">
    <source>
        <dbReference type="ARBA" id="ARBA00022692"/>
    </source>
</evidence>
<dbReference type="PaxDb" id="121845-A0A3Q0IMG3"/>
<keyword evidence="8" id="KW-0406">Ion transport</keyword>
<keyword evidence="9 11" id="KW-0472">Membrane</keyword>
<dbReference type="PANTHER" id="PTHR42985">
    <property type="entry name" value="SODIUM-COUPLED MONOCARBOXYLATE TRANSPORTER"/>
    <property type="match status" value="1"/>
</dbReference>
<keyword evidence="12" id="KW-1185">Reference proteome</keyword>
<comment type="subcellular location">
    <subcellularLocation>
        <location evidence="1">Cell membrane</location>
        <topology evidence="1">Multi-pass membrane protein</topology>
    </subcellularLocation>
</comment>
<keyword evidence="6 11" id="KW-1133">Transmembrane helix</keyword>
<evidence type="ECO:0000256" key="6">
    <source>
        <dbReference type="ARBA" id="ARBA00022989"/>
    </source>
</evidence>
<sequence>MSHDKFVVVINCWEWSISLSPDPTTRHSWFTLIIGGIFTYCSLYGINQMQVQRYLTMKDYKTAPLYSYSTNRTISDRRGGQLSKVLTFIYGLVCLCIAYLAKYLGSVLQASLTIFGVVGGPVLGVFTLGMTVTFANQQGALAGIVSGLLFCSLVGFGGPKPAPKKLPSTIEGCPNLVPSLSSILRLDNSVDNNFIDEDATTIRYTDMSSSQDQYFYLYRISYMYYIVLGFCVTMLVGAIVSRFFDTPSYDVNLLTPWVAARARRKHNGPYKEPELSPETVHMKNNNEQKGCDNEFSCDTTVSTQFKLN</sequence>
<dbReference type="GO" id="GO:0005886">
    <property type="term" value="C:plasma membrane"/>
    <property type="evidence" value="ECO:0007669"/>
    <property type="project" value="UniProtKB-SubCell"/>
</dbReference>
<dbReference type="STRING" id="121845.A0A3Q0IMG3"/>
<reference evidence="13" key="1">
    <citation type="submission" date="2025-08" db="UniProtKB">
        <authorList>
            <consortium name="RefSeq"/>
        </authorList>
    </citation>
    <scope>IDENTIFICATION</scope>
</reference>
<dbReference type="AlphaFoldDB" id="A0A3Q0IMG3"/>
<keyword evidence="10" id="KW-0739">Sodium transport</keyword>
<evidence type="ECO:0000256" key="2">
    <source>
        <dbReference type="ARBA" id="ARBA00006434"/>
    </source>
</evidence>
<dbReference type="Gene3D" id="1.20.1730.10">
    <property type="entry name" value="Sodium/glucose cotransporter"/>
    <property type="match status" value="2"/>
</dbReference>
<dbReference type="GO" id="GO:0015293">
    <property type="term" value="F:symporter activity"/>
    <property type="evidence" value="ECO:0007669"/>
    <property type="project" value="TreeGrafter"/>
</dbReference>
<evidence type="ECO:0000256" key="3">
    <source>
        <dbReference type="ARBA" id="ARBA00022448"/>
    </source>
</evidence>
<dbReference type="RefSeq" id="XP_026677501.1">
    <property type="nucleotide sequence ID" value="XM_026821700.1"/>
</dbReference>
<dbReference type="GeneID" id="113466375"/>
<protein>
    <submittedName>
        <fullName evidence="13">Sodium-coupled monocarboxylate transporter 1-like</fullName>
    </submittedName>
</protein>
<evidence type="ECO:0000256" key="10">
    <source>
        <dbReference type="ARBA" id="ARBA00023201"/>
    </source>
</evidence>
<feature type="transmembrane region" description="Helical" evidence="11">
    <location>
        <begin position="29"/>
        <end position="47"/>
    </location>
</feature>
<feature type="transmembrane region" description="Helical" evidence="11">
    <location>
        <begin position="222"/>
        <end position="244"/>
    </location>
</feature>
<evidence type="ECO:0000313" key="13">
    <source>
        <dbReference type="RefSeq" id="XP_026677501.1"/>
    </source>
</evidence>
<evidence type="ECO:0000256" key="4">
    <source>
        <dbReference type="ARBA" id="ARBA00022475"/>
    </source>
</evidence>
<feature type="transmembrane region" description="Helical" evidence="11">
    <location>
        <begin position="82"/>
        <end position="101"/>
    </location>
</feature>
<comment type="similarity">
    <text evidence="2">Belongs to the sodium:solute symporter (SSF) (TC 2.A.21) family.</text>
</comment>
<feature type="transmembrane region" description="Helical" evidence="11">
    <location>
        <begin position="107"/>
        <end position="128"/>
    </location>
</feature>
<dbReference type="Proteomes" id="UP000079169">
    <property type="component" value="Unplaced"/>
</dbReference>
<dbReference type="GO" id="GO:0006814">
    <property type="term" value="P:sodium ion transport"/>
    <property type="evidence" value="ECO:0007669"/>
    <property type="project" value="UniProtKB-KW"/>
</dbReference>
<keyword evidence="7" id="KW-0915">Sodium</keyword>
<keyword evidence="4" id="KW-1003">Cell membrane</keyword>
<evidence type="ECO:0000256" key="8">
    <source>
        <dbReference type="ARBA" id="ARBA00023065"/>
    </source>
</evidence>
<accession>A0A3Q0IMG3</accession>
<name>A0A3Q0IMG3_DIACI</name>
<keyword evidence="3" id="KW-0813">Transport</keyword>
<proteinExistence type="inferred from homology"/>
<dbReference type="KEGG" id="dci:113466375"/>
<evidence type="ECO:0000256" key="11">
    <source>
        <dbReference type="SAM" id="Phobius"/>
    </source>
</evidence>
<evidence type="ECO:0000256" key="1">
    <source>
        <dbReference type="ARBA" id="ARBA00004651"/>
    </source>
</evidence>
<evidence type="ECO:0000256" key="7">
    <source>
        <dbReference type="ARBA" id="ARBA00023053"/>
    </source>
</evidence>
<keyword evidence="5 11" id="KW-0812">Transmembrane</keyword>
<dbReference type="PANTHER" id="PTHR42985:SF40">
    <property type="entry name" value="LD47995P-RELATED"/>
    <property type="match status" value="1"/>
</dbReference>
<organism evidence="12 13">
    <name type="scientific">Diaphorina citri</name>
    <name type="common">Asian citrus psyllid</name>
    <dbReference type="NCBI Taxonomy" id="121845"/>
    <lineage>
        <taxon>Eukaryota</taxon>
        <taxon>Metazoa</taxon>
        <taxon>Ecdysozoa</taxon>
        <taxon>Arthropoda</taxon>
        <taxon>Hexapoda</taxon>
        <taxon>Insecta</taxon>
        <taxon>Pterygota</taxon>
        <taxon>Neoptera</taxon>
        <taxon>Paraneoptera</taxon>
        <taxon>Hemiptera</taxon>
        <taxon>Sternorrhyncha</taxon>
        <taxon>Psylloidea</taxon>
        <taxon>Psyllidae</taxon>
        <taxon>Diaphorininae</taxon>
        <taxon>Diaphorina</taxon>
    </lineage>
</organism>
<dbReference type="InterPro" id="IPR038377">
    <property type="entry name" value="Na/Glc_symporter_sf"/>
</dbReference>
<feature type="transmembrane region" description="Helical" evidence="11">
    <location>
        <begin position="140"/>
        <end position="158"/>
    </location>
</feature>
<dbReference type="InterPro" id="IPR051163">
    <property type="entry name" value="Sodium:Solute_Symporter_SSF"/>
</dbReference>
<gene>
    <name evidence="13" type="primary">LOC113466375</name>
</gene>
<dbReference type="InterPro" id="IPR001734">
    <property type="entry name" value="Na/solute_symporter"/>
</dbReference>
<evidence type="ECO:0000313" key="12">
    <source>
        <dbReference type="Proteomes" id="UP000079169"/>
    </source>
</evidence>
<evidence type="ECO:0000256" key="9">
    <source>
        <dbReference type="ARBA" id="ARBA00023136"/>
    </source>
</evidence>